<evidence type="ECO:0000256" key="2">
    <source>
        <dbReference type="ARBA" id="ARBA00007469"/>
    </source>
</evidence>
<evidence type="ECO:0000256" key="4">
    <source>
        <dbReference type="SAM" id="SignalP"/>
    </source>
</evidence>
<accession>A0A8J6ENB3</accession>
<dbReference type="Gene3D" id="3.90.730.10">
    <property type="entry name" value="Ribonuclease T2-like"/>
    <property type="match status" value="1"/>
</dbReference>
<protein>
    <submittedName>
        <fullName evidence="5">Uncharacterized protein</fullName>
    </submittedName>
</protein>
<proteinExistence type="inferred from homology"/>
<dbReference type="PANTHER" id="PTHR11240">
    <property type="entry name" value="RIBONUCLEASE T2"/>
    <property type="match status" value="1"/>
</dbReference>
<feature type="signal peptide" evidence="4">
    <location>
        <begin position="1"/>
        <end position="22"/>
    </location>
</feature>
<dbReference type="PANTHER" id="PTHR11240:SF22">
    <property type="entry name" value="RIBONUCLEASE T2"/>
    <property type="match status" value="1"/>
</dbReference>
<dbReference type="InterPro" id="IPR018188">
    <property type="entry name" value="RNase_T2_His_AS_1"/>
</dbReference>
<feature type="chain" id="PRO_5035244055" evidence="4">
    <location>
        <begin position="23"/>
        <end position="148"/>
    </location>
</feature>
<dbReference type="Pfam" id="PF00445">
    <property type="entry name" value="Ribonuclease_T2"/>
    <property type="match status" value="1"/>
</dbReference>
<comment type="similarity">
    <text evidence="2 3">Belongs to the RNase T2 family.</text>
</comment>
<dbReference type="Proteomes" id="UP000770717">
    <property type="component" value="Unassembled WGS sequence"/>
</dbReference>
<keyword evidence="6" id="KW-1185">Reference proteome</keyword>
<evidence type="ECO:0000313" key="6">
    <source>
        <dbReference type="Proteomes" id="UP000770717"/>
    </source>
</evidence>
<dbReference type="GO" id="GO:0003723">
    <property type="term" value="F:RNA binding"/>
    <property type="evidence" value="ECO:0007669"/>
    <property type="project" value="InterPro"/>
</dbReference>
<sequence length="148" mass="17505">MEFRWQHAVVCMSVLLAIQVCCIDDAWVLRKHSGWNKLILVHQWPVTVCEMVEKHCEHLPNYWTLHGLWPDKTDMCNTSWPLDLTNIQDLLAEMNKWWPDIIHPNCSDFWKHEWIKHGTCAATLSCLDSQHKYFSKGLELYSSVDLNR</sequence>
<evidence type="ECO:0000313" key="5">
    <source>
        <dbReference type="EMBL" id="KAG9472228.1"/>
    </source>
</evidence>
<dbReference type="OrthoDB" id="435754at2759"/>
<dbReference type="InterPro" id="IPR036430">
    <property type="entry name" value="RNase_T2-like_sf"/>
</dbReference>
<name>A0A8J6ENB3_ELECQ</name>
<keyword evidence="4" id="KW-0732">Signal</keyword>
<organism evidence="5 6">
    <name type="scientific">Eleutherodactylus coqui</name>
    <name type="common">Puerto Rican coqui</name>
    <dbReference type="NCBI Taxonomy" id="57060"/>
    <lineage>
        <taxon>Eukaryota</taxon>
        <taxon>Metazoa</taxon>
        <taxon>Chordata</taxon>
        <taxon>Craniata</taxon>
        <taxon>Vertebrata</taxon>
        <taxon>Euteleostomi</taxon>
        <taxon>Amphibia</taxon>
        <taxon>Batrachia</taxon>
        <taxon>Anura</taxon>
        <taxon>Neobatrachia</taxon>
        <taxon>Hyloidea</taxon>
        <taxon>Eleutherodactylidae</taxon>
        <taxon>Eleutherodactylinae</taxon>
        <taxon>Eleutherodactylus</taxon>
        <taxon>Eleutherodactylus</taxon>
    </lineage>
</organism>
<dbReference type="GO" id="GO:0006401">
    <property type="term" value="P:RNA catabolic process"/>
    <property type="evidence" value="ECO:0007669"/>
    <property type="project" value="TreeGrafter"/>
</dbReference>
<dbReference type="PROSITE" id="PS00530">
    <property type="entry name" value="RNASE_T2_1"/>
    <property type="match status" value="1"/>
</dbReference>
<dbReference type="AlphaFoldDB" id="A0A8J6ENB3"/>
<reference evidence="5" key="1">
    <citation type="thesis" date="2020" institute="ProQuest LLC" country="789 East Eisenhower Parkway, Ann Arbor, MI, USA">
        <title>Comparative Genomics and Chromosome Evolution.</title>
        <authorList>
            <person name="Mudd A.B."/>
        </authorList>
    </citation>
    <scope>NUCLEOTIDE SEQUENCE</scope>
    <source>
        <strain evidence="5">HN-11 Male</strain>
        <tissue evidence="5">Kidney and liver</tissue>
    </source>
</reference>
<evidence type="ECO:0000256" key="3">
    <source>
        <dbReference type="RuleBase" id="RU004328"/>
    </source>
</evidence>
<dbReference type="EMBL" id="WNTK01000066">
    <property type="protein sequence ID" value="KAG9472228.1"/>
    <property type="molecule type" value="Genomic_DNA"/>
</dbReference>
<comment type="subcellular location">
    <subcellularLocation>
        <location evidence="1">Lysosome lumen</location>
    </subcellularLocation>
</comment>
<comment type="caution">
    <text evidence="5">The sequence shown here is derived from an EMBL/GenBank/DDBJ whole genome shotgun (WGS) entry which is preliminary data.</text>
</comment>
<dbReference type="GO" id="GO:0005576">
    <property type="term" value="C:extracellular region"/>
    <property type="evidence" value="ECO:0007669"/>
    <property type="project" value="TreeGrafter"/>
</dbReference>
<gene>
    <name evidence="5" type="ORF">GDO78_020661</name>
</gene>
<dbReference type="SUPFAM" id="SSF55895">
    <property type="entry name" value="Ribonuclease Rh-like"/>
    <property type="match status" value="1"/>
</dbReference>
<dbReference type="PROSITE" id="PS00531">
    <property type="entry name" value="RNASE_T2_2"/>
    <property type="match status" value="1"/>
</dbReference>
<dbReference type="InterPro" id="IPR001568">
    <property type="entry name" value="RNase_T2-like"/>
</dbReference>
<dbReference type="GO" id="GO:0033897">
    <property type="term" value="F:ribonuclease T2 activity"/>
    <property type="evidence" value="ECO:0007669"/>
    <property type="project" value="InterPro"/>
</dbReference>
<dbReference type="InterPro" id="IPR033130">
    <property type="entry name" value="RNase_T2_His_AS_2"/>
</dbReference>
<evidence type="ECO:0000256" key="1">
    <source>
        <dbReference type="ARBA" id="ARBA00004227"/>
    </source>
</evidence>
<dbReference type="GO" id="GO:0043202">
    <property type="term" value="C:lysosomal lumen"/>
    <property type="evidence" value="ECO:0007669"/>
    <property type="project" value="UniProtKB-SubCell"/>
</dbReference>